<dbReference type="Proteomes" id="UP000199382">
    <property type="component" value="Unassembled WGS sequence"/>
</dbReference>
<dbReference type="STRING" id="571298.SAMN04488026_109713"/>
<proteinExistence type="predicted"/>
<evidence type="ECO:0000313" key="1">
    <source>
        <dbReference type="EMBL" id="SDL60727.1"/>
    </source>
</evidence>
<evidence type="ECO:0000313" key="2">
    <source>
        <dbReference type="Proteomes" id="UP000199382"/>
    </source>
</evidence>
<sequence>MPRPDTASCVSFGIGRILAAALLATITALPVPAFASEISELPEKLREKVVQAQQACSDFEDGQFSLEWGAVTRVDLDGDLRSDWVLNEMFFTCSSAVSLYCGTGGCMSHFLVGDEFASLLNRGWDVVDLGPNRVLLTDVHGSQCGGINPTPCVTASTWDKETAQWRSTTAEWE</sequence>
<dbReference type="AlphaFoldDB" id="A0A1G9LG03"/>
<keyword evidence="2" id="KW-1185">Reference proteome</keyword>
<dbReference type="EMBL" id="FNEK01000097">
    <property type="protein sequence ID" value="SDL60727.1"/>
    <property type="molecule type" value="Genomic_DNA"/>
</dbReference>
<protein>
    <submittedName>
        <fullName evidence="1">Uncharacterized protein</fullName>
    </submittedName>
</protein>
<organism evidence="1 2">
    <name type="scientific">Aliiruegeria lutimaris</name>
    <dbReference type="NCBI Taxonomy" id="571298"/>
    <lineage>
        <taxon>Bacteria</taxon>
        <taxon>Pseudomonadati</taxon>
        <taxon>Pseudomonadota</taxon>
        <taxon>Alphaproteobacteria</taxon>
        <taxon>Rhodobacterales</taxon>
        <taxon>Roseobacteraceae</taxon>
        <taxon>Aliiruegeria</taxon>
    </lineage>
</organism>
<accession>A0A1G9LG03</accession>
<gene>
    <name evidence="1" type="ORF">SAMN04488026_109713</name>
</gene>
<reference evidence="1 2" key="1">
    <citation type="submission" date="2016-10" db="EMBL/GenBank/DDBJ databases">
        <authorList>
            <person name="de Groot N.N."/>
        </authorList>
    </citation>
    <scope>NUCLEOTIDE SEQUENCE [LARGE SCALE GENOMIC DNA]</scope>
    <source>
        <strain evidence="1 2">DSM 25294</strain>
    </source>
</reference>
<name>A0A1G9LG03_9RHOB</name>